<comment type="caution">
    <text evidence="1">The sequence shown here is derived from an EMBL/GenBank/DDBJ whole genome shotgun (WGS) entry which is preliminary data.</text>
</comment>
<proteinExistence type="predicted"/>
<dbReference type="Proteomes" id="UP000176409">
    <property type="component" value="Unassembled WGS sequence"/>
</dbReference>
<organism evidence="1 2">
    <name type="scientific">Candidatus Gottesmanbacteria bacterium RIFCSPLOWO2_01_FULL_49_10</name>
    <dbReference type="NCBI Taxonomy" id="1798396"/>
    <lineage>
        <taxon>Bacteria</taxon>
        <taxon>Candidatus Gottesmaniibacteriota</taxon>
    </lineage>
</organism>
<dbReference type="EMBL" id="MFJZ01000019">
    <property type="protein sequence ID" value="OGG30495.1"/>
    <property type="molecule type" value="Genomic_DNA"/>
</dbReference>
<reference evidence="1 2" key="1">
    <citation type="journal article" date="2016" name="Nat. Commun.">
        <title>Thousands of microbial genomes shed light on interconnected biogeochemical processes in an aquifer system.</title>
        <authorList>
            <person name="Anantharaman K."/>
            <person name="Brown C.T."/>
            <person name="Hug L.A."/>
            <person name="Sharon I."/>
            <person name="Castelle C.J."/>
            <person name="Probst A.J."/>
            <person name="Thomas B.C."/>
            <person name="Singh A."/>
            <person name="Wilkins M.J."/>
            <person name="Karaoz U."/>
            <person name="Brodie E.L."/>
            <person name="Williams K.H."/>
            <person name="Hubbard S.S."/>
            <person name="Banfield J.F."/>
        </authorList>
    </citation>
    <scope>NUCLEOTIDE SEQUENCE [LARGE SCALE GENOMIC DNA]</scope>
</reference>
<accession>A0A1F6B0P0</accession>
<evidence type="ECO:0000313" key="2">
    <source>
        <dbReference type="Proteomes" id="UP000176409"/>
    </source>
</evidence>
<dbReference type="AlphaFoldDB" id="A0A1F6B0P0"/>
<sequence>MRTHVGEEGRGGINQHVRYPFPIGDGEGVEAFEFTGEGVGFESGIAGVVPEPFGVLGEPVLFHRREPSRAFEKVGRKLYLHTIRGCR</sequence>
<evidence type="ECO:0000313" key="1">
    <source>
        <dbReference type="EMBL" id="OGG30495.1"/>
    </source>
</evidence>
<name>A0A1F6B0P0_9BACT</name>
<protein>
    <submittedName>
        <fullName evidence="1">Uncharacterized protein</fullName>
    </submittedName>
</protein>
<gene>
    <name evidence="1" type="ORF">A2973_04735</name>
</gene>